<evidence type="ECO:0000256" key="4">
    <source>
        <dbReference type="ARBA" id="ARBA00023163"/>
    </source>
</evidence>
<evidence type="ECO:0000313" key="6">
    <source>
        <dbReference type="EMBL" id="SBT24025.1"/>
    </source>
</evidence>
<dbReference type="RefSeq" id="WP_067749790.1">
    <property type="nucleotide sequence ID" value="NZ_LT907988.1"/>
</dbReference>
<comment type="similarity">
    <text evidence="1">Belongs to the LysR transcriptional regulatory family.</text>
</comment>
<dbReference type="GO" id="GO:0032993">
    <property type="term" value="C:protein-DNA complex"/>
    <property type="evidence" value="ECO:0007669"/>
    <property type="project" value="TreeGrafter"/>
</dbReference>
<dbReference type="InterPro" id="IPR000847">
    <property type="entry name" value="LysR_HTH_N"/>
</dbReference>
<sequence length="307" mass="33600">MSITLKQLQHFVAAAATGQVSRAAQRCFVSQPTLTTSLRSLETALNAPLFTRHANGLRLTVQGDGFLRHAEHILRTLDVALEEVHESVSAVTGKVRLGITDTVSEYMLPRIIDVARRQLPKVEIEPVELDRVQIEHGLAKGEFDFAIVLVSNLSDTPEITRETLLRSERRLWTSVHHPFAGGGAVSLADVAEKPFVLLDMDEHVETVSRYWAATGLTPKVVFRTKSIEAIRSLVAQDVGVTILSDLVFRPWSHDGGRISRTAVSDPVPSMDIGLAYLRGAPLSPAAVACSSTLRLLGKTLARESHIH</sequence>
<gene>
    <name evidence="6" type="ORF">ODI_03444</name>
    <name evidence="7" type="ORF">ODI_R3646</name>
</gene>
<dbReference type="OrthoDB" id="8679465at2"/>
<dbReference type="EMBL" id="FLRC01000005">
    <property type="protein sequence ID" value="SBT24025.1"/>
    <property type="molecule type" value="Genomic_DNA"/>
</dbReference>
<feature type="domain" description="HTH lysR-type" evidence="5">
    <location>
        <begin position="3"/>
        <end position="60"/>
    </location>
</feature>
<dbReference type="InterPro" id="IPR005119">
    <property type="entry name" value="LysR_subst-bd"/>
</dbReference>
<dbReference type="AlphaFoldDB" id="A0A1C3JXX4"/>
<evidence type="ECO:0000313" key="8">
    <source>
        <dbReference type="Proteomes" id="UP000078558"/>
    </source>
</evidence>
<reference evidence="7 8" key="2">
    <citation type="submission" date="2017-08" db="EMBL/GenBank/DDBJ databases">
        <authorList>
            <person name="de Groot N.N."/>
        </authorList>
    </citation>
    <scope>NUCLEOTIDE SEQUENCE [LARGE SCALE GENOMIC DNA]</scope>
    <source>
        <strain evidence="7">Orrdi1</strain>
    </source>
</reference>
<dbReference type="InterPro" id="IPR036388">
    <property type="entry name" value="WH-like_DNA-bd_sf"/>
</dbReference>
<evidence type="ECO:0000256" key="1">
    <source>
        <dbReference type="ARBA" id="ARBA00009437"/>
    </source>
</evidence>
<dbReference type="GO" id="GO:0003677">
    <property type="term" value="F:DNA binding"/>
    <property type="evidence" value="ECO:0007669"/>
    <property type="project" value="UniProtKB-KW"/>
</dbReference>
<keyword evidence="3" id="KW-0238">DNA-binding</keyword>
<evidence type="ECO:0000259" key="5">
    <source>
        <dbReference type="PROSITE" id="PS50931"/>
    </source>
</evidence>
<dbReference type="FunFam" id="1.10.10.10:FF:000001">
    <property type="entry name" value="LysR family transcriptional regulator"/>
    <property type="match status" value="1"/>
</dbReference>
<dbReference type="PANTHER" id="PTHR30346">
    <property type="entry name" value="TRANSCRIPTIONAL DUAL REGULATOR HCAR-RELATED"/>
    <property type="match status" value="1"/>
</dbReference>
<name>A0A1C3JXX4_9BURK</name>
<dbReference type="STRING" id="1851544.ODI_03444"/>
<evidence type="ECO:0000256" key="3">
    <source>
        <dbReference type="ARBA" id="ARBA00023125"/>
    </source>
</evidence>
<dbReference type="Pfam" id="PF03466">
    <property type="entry name" value="LysR_substrate"/>
    <property type="match status" value="1"/>
</dbReference>
<proteinExistence type="inferred from homology"/>
<keyword evidence="2" id="KW-0805">Transcription regulation</keyword>
<dbReference type="PRINTS" id="PR00039">
    <property type="entry name" value="HTHLYSR"/>
</dbReference>
<dbReference type="Proteomes" id="UP000078558">
    <property type="component" value="Chromosome I"/>
</dbReference>
<evidence type="ECO:0000313" key="7">
    <source>
        <dbReference type="EMBL" id="SOE51720.1"/>
    </source>
</evidence>
<organism evidence="6 8">
    <name type="scientific">Orrella dioscoreae</name>
    <dbReference type="NCBI Taxonomy" id="1851544"/>
    <lineage>
        <taxon>Bacteria</taxon>
        <taxon>Pseudomonadati</taxon>
        <taxon>Pseudomonadota</taxon>
        <taxon>Betaproteobacteria</taxon>
        <taxon>Burkholderiales</taxon>
        <taxon>Alcaligenaceae</taxon>
        <taxon>Orrella</taxon>
    </lineage>
</organism>
<dbReference type="Gene3D" id="3.40.190.10">
    <property type="entry name" value="Periplasmic binding protein-like II"/>
    <property type="match status" value="2"/>
</dbReference>
<dbReference type="EMBL" id="LT907988">
    <property type="protein sequence ID" value="SOE51720.1"/>
    <property type="molecule type" value="Genomic_DNA"/>
</dbReference>
<dbReference type="Pfam" id="PF00126">
    <property type="entry name" value="HTH_1"/>
    <property type="match status" value="1"/>
</dbReference>
<keyword evidence="4" id="KW-0804">Transcription</keyword>
<reference evidence="6 8" key="1">
    <citation type="submission" date="2016-06" db="EMBL/GenBank/DDBJ databases">
        <authorList>
            <person name="Kjaerup R.B."/>
            <person name="Dalgaard T.S."/>
            <person name="Juul-Madsen H.R."/>
        </authorList>
    </citation>
    <scope>NUCLEOTIDE SEQUENCE [LARGE SCALE GENOMIC DNA]</scope>
    <source>
        <strain evidence="6">Orrdi1</strain>
    </source>
</reference>
<dbReference type="InterPro" id="IPR036390">
    <property type="entry name" value="WH_DNA-bd_sf"/>
</dbReference>
<accession>A0A1C3JXX4</accession>
<dbReference type="KEGG" id="odi:ODI_R3646"/>
<dbReference type="PANTHER" id="PTHR30346:SF0">
    <property type="entry name" value="HCA OPERON TRANSCRIPTIONAL ACTIVATOR HCAR"/>
    <property type="match status" value="1"/>
</dbReference>
<keyword evidence="8" id="KW-1185">Reference proteome</keyword>
<dbReference type="SUPFAM" id="SSF46785">
    <property type="entry name" value="Winged helix' DNA-binding domain"/>
    <property type="match status" value="1"/>
</dbReference>
<protein>
    <submittedName>
        <fullName evidence="6">Hydrogen peroxide-inducible genes activator</fullName>
    </submittedName>
</protein>
<dbReference type="PROSITE" id="PS50931">
    <property type="entry name" value="HTH_LYSR"/>
    <property type="match status" value="1"/>
</dbReference>
<dbReference type="GO" id="GO:0003700">
    <property type="term" value="F:DNA-binding transcription factor activity"/>
    <property type="evidence" value="ECO:0007669"/>
    <property type="project" value="InterPro"/>
</dbReference>
<dbReference type="Gene3D" id="1.10.10.10">
    <property type="entry name" value="Winged helix-like DNA-binding domain superfamily/Winged helix DNA-binding domain"/>
    <property type="match status" value="1"/>
</dbReference>
<dbReference type="SUPFAM" id="SSF53850">
    <property type="entry name" value="Periplasmic binding protein-like II"/>
    <property type="match status" value="1"/>
</dbReference>
<evidence type="ECO:0000256" key="2">
    <source>
        <dbReference type="ARBA" id="ARBA00023015"/>
    </source>
</evidence>